<keyword evidence="1" id="KW-0812">Transmembrane</keyword>
<sequence>MKILASTQLIHVNRFDFLSGQLFFFLGSTIVLLAGLIALILYHPFKKYRFLFFSFVFTLALFTYLKAKDYYAIGLYPIYIAFGSVYLVNVLQETRFKLAIPILIACPILLFIPMYSIAFPNKPASYIKQHKDVYKNYGMLRWEDGKDHDIPQDYADMLGWKELANKVEKVYNQMPNPKTTLILCDNYGQAGAINYYTKHRVIANSFEADYINWFNLETKYHHFIRIKSAQNKGNEFEETSPFFEKSYIADSITNPYARESGTTIFVFENSKVNINDRIKHKLLQLDDE</sequence>
<keyword evidence="1" id="KW-1133">Transmembrane helix</keyword>
<accession>A0A9W6B3P7</accession>
<evidence type="ECO:0000313" key="3">
    <source>
        <dbReference type="Proteomes" id="UP001143545"/>
    </source>
</evidence>
<gene>
    <name evidence="2" type="ORF">NBRC110019_09650</name>
</gene>
<organism evidence="2 3">
    <name type="scientific">Neptunitalea chrysea</name>
    <dbReference type="NCBI Taxonomy" id="1647581"/>
    <lineage>
        <taxon>Bacteria</taxon>
        <taxon>Pseudomonadati</taxon>
        <taxon>Bacteroidota</taxon>
        <taxon>Flavobacteriia</taxon>
        <taxon>Flavobacteriales</taxon>
        <taxon>Flavobacteriaceae</taxon>
        <taxon>Neptunitalea</taxon>
    </lineage>
</organism>
<feature type="transmembrane region" description="Helical" evidence="1">
    <location>
        <begin position="48"/>
        <end position="65"/>
    </location>
</feature>
<feature type="transmembrane region" description="Helical" evidence="1">
    <location>
        <begin position="98"/>
        <end position="118"/>
    </location>
</feature>
<comment type="caution">
    <text evidence="2">The sequence shown here is derived from an EMBL/GenBank/DDBJ whole genome shotgun (WGS) entry which is preliminary data.</text>
</comment>
<name>A0A9W6B3P7_9FLAO</name>
<evidence type="ECO:0000256" key="1">
    <source>
        <dbReference type="SAM" id="Phobius"/>
    </source>
</evidence>
<keyword evidence="1" id="KW-0472">Membrane</keyword>
<dbReference type="EMBL" id="BRVP01000005">
    <property type="protein sequence ID" value="GLB51926.1"/>
    <property type="molecule type" value="Genomic_DNA"/>
</dbReference>
<dbReference type="Proteomes" id="UP001143545">
    <property type="component" value="Unassembled WGS sequence"/>
</dbReference>
<feature type="transmembrane region" description="Helical" evidence="1">
    <location>
        <begin position="71"/>
        <end position="91"/>
    </location>
</feature>
<evidence type="ECO:0000313" key="2">
    <source>
        <dbReference type="EMBL" id="GLB51926.1"/>
    </source>
</evidence>
<dbReference type="AlphaFoldDB" id="A0A9W6B3P7"/>
<proteinExistence type="predicted"/>
<keyword evidence="3" id="KW-1185">Reference proteome</keyword>
<protein>
    <submittedName>
        <fullName evidence="2">Uncharacterized protein</fullName>
    </submittedName>
</protein>
<reference evidence="2" key="1">
    <citation type="submission" date="2022-07" db="EMBL/GenBank/DDBJ databases">
        <title>Taxonomy of Novel Oxalotrophic and Methylotrophic Bacteria.</title>
        <authorList>
            <person name="Sahin N."/>
            <person name="Tani A."/>
        </authorList>
    </citation>
    <scope>NUCLEOTIDE SEQUENCE</scope>
    <source>
        <strain evidence="2">AM327</strain>
    </source>
</reference>
<feature type="transmembrane region" description="Helical" evidence="1">
    <location>
        <begin position="22"/>
        <end position="41"/>
    </location>
</feature>